<reference evidence="7 8" key="1">
    <citation type="journal article" name="Sci. Rep.">
        <title>Genome-scale phylogenetic analyses confirm Olpidium as the closest living zoosporic fungus to the non-flagellated, terrestrial fungi.</title>
        <authorList>
            <person name="Chang Y."/>
            <person name="Rochon D."/>
            <person name="Sekimoto S."/>
            <person name="Wang Y."/>
            <person name="Chovatia M."/>
            <person name="Sandor L."/>
            <person name="Salamov A."/>
            <person name="Grigoriev I.V."/>
            <person name="Stajich J.E."/>
            <person name="Spatafora J.W."/>
        </authorList>
    </citation>
    <scope>NUCLEOTIDE SEQUENCE [LARGE SCALE GENOMIC DNA]</scope>
    <source>
        <strain evidence="7">S191</strain>
    </source>
</reference>
<dbReference type="PANTHER" id="PTHR12570">
    <property type="match status" value="1"/>
</dbReference>
<evidence type="ECO:0000256" key="6">
    <source>
        <dbReference type="SAM" id="Phobius"/>
    </source>
</evidence>
<comment type="subcellular location">
    <subcellularLocation>
        <location evidence="1">Membrane</location>
        <topology evidence="1">Multi-pass membrane protein</topology>
    </subcellularLocation>
</comment>
<feature type="transmembrane region" description="Helical" evidence="6">
    <location>
        <begin position="206"/>
        <end position="228"/>
    </location>
</feature>
<evidence type="ECO:0000256" key="5">
    <source>
        <dbReference type="SAM" id="MobiDB-lite"/>
    </source>
</evidence>
<organism evidence="7 8">
    <name type="scientific">Olpidium bornovanus</name>
    <dbReference type="NCBI Taxonomy" id="278681"/>
    <lineage>
        <taxon>Eukaryota</taxon>
        <taxon>Fungi</taxon>
        <taxon>Fungi incertae sedis</taxon>
        <taxon>Olpidiomycota</taxon>
        <taxon>Olpidiomycotina</taxon>
        <taxon>Olpidiomycetes</taxon>
        <taxon>Olpidiales</taxon>
        <taxon>Olpidiaceae</taxon>
        <taxon>Olpidium</taxon>
    </lineage>
</organism>
<feature type="transmembrane region" description="Helical" evidence="6">
    <location>
        <begin position="149"/>
        <end position="172"/>
    </location>
</feature>
<feature type="compositionally biased region" description="Low complexity" evidence="5">
    <location>
        <begin position="298"/>
        <end position="309"/>
    </location>
</feature>
<sequence length="347" mass="37031">MNCDDDPLVKAARGLAAPVSRATAGAVNRGGLDPVLRRFVGIFISLGASLFYALGLNIIQRDALRNEARPEHLQRKDYQRLCWYLGMAMFISSQVGGQAFVISDKVWRSLSRINLEKWMGMAFAGVGGLTSLLEKAFAGDNPFNQGTTLPAFIVAGLVVTAVLQIVCLNNALAVVESVVVVPIFYAFYTAVGLVNNLVYLDEFRYYSWYSLLCITLGIAVLVYGVHLLSVQKTPLAEEFCCSIVDVDGCPPPGEEDEEEANASTTVAAAETDGGAEGAKNEKNAGRGAEGPLAKDGENGVAAFAAARGEAGADDRSLDERSLSSTPVTRSSDVKVVVVERRSRSPPS</sequence>
<proteinExistence type="predicted"/>
<evidence type="ECO:0000256" key="2">
    <source>
        <dbReference type="ARBA" id="ARBA00022692"/>
    </source>
</evidence>
<feature type="transmembrane region" description="Helical" evidence="6">
    <location>
        <begin position="178"/>
        <end position="199"/>
    </location>
</feature>
<feature type="compositionally biased region" description="Low complexity" evidence="5">
    <location>
        <begin position="322"/>
        <end position="336"/>
    </location>
</feature>
<dbReference type="Proteomes" id="UP000673691">
    <property type="component" value="Unassembled WGS sequence"/>
</dbReference>
<evidence type="ECO:0000313" key="8">
    <source>
        <dbReference type="Proteomes" id="UP000673691"/>
    </source>
</evidence>
<dbReference type="Pfam" id="PF05653">
    <property type="entry name" value="Mg_trans_NIPA"/>
    <property type="match status" value="1"/>
</dbReference>
<keyword evidence="2 6" id="KW-0812">Transmembrane</keyword>
<keyword evidence="3 6" id="KW-1133">Transmembrane helix</keyword>
<keyword evidence="8" id="KW-1185">Reference proteome</keyword>
<dbReference type="EMBL" id="JAEFCI010004840">
    <property type="protein sequence ID" value="KAG5460700.1"/>
    <property type="molecule type" value="Genomic_DNA"/>
</dbReference>
<keyword evidence="4 6" id="KW-0472">Membrane</keyword>
<comment type="caution">
    <text evidence="7">The sequence shown here is derived from an EMBL/GenBank/DDBJ whole genome shotgun (WGS) entry which is preliminary data.</text>
</comment>
<dbReference type="InterPro" id="IPR008521">
    <property type="entry name" value="Mg_trans_NIPA"/>
</dbReference>
<feature type="region of interest" description="Disordered" evidence="5">
    <location>
        <begin position="251"/>
        <end position="347"/>
    </location>
</feature>
<feature type="transmembrane region" description="Helical" evidence="6">
    <location>
        <begin position="118"/>
        <end position="137"/>
    </location>
</feature>
<feature type="transmembrane region" description="Helical" evidence="6">
    <location>
        <begin position="39"/>
        <end position="60"/>
    </location>
</feature>
<evidence type="ECO:0000256" key="3">
    <source>
        <dbReference type="ARBA" id="ARBA00022989"/>
    </source>
</evidence>
<evidence type="ECO:0000256" key="4">
    <source>
        <dbReference type="ARBA" id="ARBA00023136"/>
    </source>
</evidence>
<evidence type="ECO:0000256" key="1">
    <source>
        <dbReference type="ARBA" id="ARBA00004141"/>
    </source>
</evidence>
<dbReference type="GO" id="GO:0016020">
    <property type="term" value="C:membrane"/>
    <property type="evidence" value="ECO:0007669"/>
    <property type="project" value="UniProtKB-SubCell"/>
</dbReference>
<gene>
    <name evidence="7" type="ORF">BJ554DRAFT_7213</name>
</gene>
<accession>A0A8H8DJL0</accession>
<dbReference type="AlphaFoldDB" id="A0A8H8DJL0"/>
<feature type="compositionally biased region" description="Basic and acidic residues" evidence="5">
    <location>
        <begin position="337"/>
        <end position="347"/>
    </location>
</feature>
<name>A0A8H8DJL0_9FUNG</name>
<dbReference type="OrthoDB" id="165382at2759"/>
<evidence type="ECO:0000313" key="7">
    <source>
        <dbReference type="EMBL" id="KAG5460700.1"/>
    </source>
</evidence>
<feature type="transmembrane region" description="Helical" evidence="6">
    <location>
        <begin position="81"/>
        <end position="103"/>
    </location>
</feature>
<dbReference type="GO" id="GO:0015095">
    <property type="term" value="F:magnesium ion transmembrane transporter activity"/>
    <property type="evidence" value="ECO:0007669"/>
    <property type="project" value="InterPro"/>
</dbReference>
<dbReference type="PANTHER" id="PTHR12570:SF82">
    <property type="entry name" value="NIPA-LIKE PROTEIN 3"/>
    <property type="match status" value="1"/>
</dbReference>
<protein>
    <submittedName>
        <fullName evidence="7">Uncharacterized protein</fullName>
    </submittedName>
</protein>
<feature type="compositionally biased region" description="Basic and acidic residues" evidence="5">
    <location>
        <begin position="310"/>
        <end position="321"/>
    </location>
</feature>